<comment type="caution">
    <text evidence="1">The sequence shown here is derived from an EMBL/GenBank/DDBJ whole genome shotgun (WGS) entry which is preliminary data.</text>
</comment>
<organism evidence="1 2">
    <name type="scientific">Colletotrichum truncatum</name>
    <name type="common">Anthracnose fungus</name>
    <name type="synonym">Colletotrichum capsici</name>
    <dbReference type="NCBI Taxonomy" id="5467"/>
    <lineage>
        <taxon>Eukaryota</taxon>
        <taxon>Fungi</taxon>
        <taxon>Dikarya</taxon>
        <taxon>Ascomycota</taxon>
        <taxon>Pezizomycotina</taxon>
        <taxon>Sordariomycetes</taxon>
        <taxon>Hypocreomycetidae</taxon>
        <taxon>Glomerellales</taxon>
        <taxon>Glomerellaceae</taxon>
        <taxon>Colletotrichum</taxon>
        <taxon>Colletotrichum truncatum species complex</taxon>
    </lineage>
</organism>
<dbReference type="EMBL" id="VUJX02000010">
    <property type="protein sequence ID" value="KAL0931571.1"/>
    <property type="molecule type" value="Genomic_DNA"/>
</dbReference>
<accession>A0ACC3YI61</accession>
<reference evidence="1 2" key="1">
    <citation type="journal article" date="2020" name="Phytopathology">
        <title>Genome Sequence Resources of Colletotrichum truncatum, C. plurivorum, C. musicola, and C. sojae: Four Species Pathogenic to Soybean (Glycine max).</title>
        <authorList>
            <person name="Rogerio F."/>
            <person name="Boufleur T.R."/>
            <person name="Ciampi-Guillardi M."/>
            <person name="Sukno S.A."/>
            <person name="Thon M.R."/>
            <person name="Massola Junior N.S."/>
            <person name="Baroncelli R."/>
        </authorList>
    </citation>
    <scope>NUCLEOTIDE SEQUENCE [LARGE SCALE GENOMIC DNA]</scope>
    <source>
        <strain evidence="1 2">CMES1059</strain>
    </source>
</reference>
<evidence type="ECO:0000313" key="1">
    <source>
        <dbReference type="EMBL" id="KAL0931571.1"/>
    </source>
</evidence>
<proteinExistence type="predicted"/>
<protein>
    <submittedName>
        <fullName evidence="1">Uncharacterized protein</fullName>
    </submittedName>
</protein>
<evidence type="ECO:0000313" key="2">
    <source>
        <dbReference type="Proteomes" id="UP000805649"/>
    </source>
</evidence>
<name>A0ACC3YI61_COLTU</name>
<dbReference type="Proteomes" id="UP000805649">
    <property type="component" value="Unassembled WGS sequence"/>
</dbReference>
<sequence>MADPLPQPTASAPEKGRPLREFRRSYKACKLCRRKKIRCIVDGPGKACLRCKRELRECVFPVERSHHAKNAEEIRIPYEPSSSISKIACEKPLNRPSLKFYAKIVVIVAKPHNAEDGQSQISDHSAHAAIDMTTVENWATTDEISVTPQNKQLRQSSLSSDVSMVPAASVSENAGNDRGESDMAGDLNATLMRTLVSNGNDALKLLFQAAIEQKEDETLSSVRQNQPVAGDTLTPDNRSSTATDPVEFSAASPTTLRVWDAFRFTKMGWFSSEEAVTYMDL</sequence>
<gene>
    <name evidence="1" type="ORF">CTRU02_214306</name>
</gene>
<keyword evidence="2" id="KW-1185">Reference proteome</keyword>